<reference evidence="1" key="1">
    <citation type="submission" date="2020-10" db="EMBL/GenBank/DDBJ databases">
        <authorList>
            <person name="Gilroy R."/>
        </authorList>
    </citation>
    <scope>NUCLEOTIDE SEQUENCE</scope>
    <source>
        <strain evidence="1">CHK165-10780</strain>
    </source>
</reference>
<proteinExistence type="predicted"/>
<dbReference type="AlphaFoldDB" id="A0A9D0Z0F6"/>
<evidence type="ECO:0000313" key="2">
    <source>
        <dbReference type="Proteomes" id="UP000886725"/>
    </source>
</evidence>
<evidence type="ECO:0008006" key="3">
    <source>
        <dbReference type="Google" id="ProtNLM"/>
    </source>
</evidence>
<name>A0A9D0Z0F6_9FIRM</name>
<accession>A0A9D0Z0F6</accession>
<sequence length="107" mass="12363">MKIVTLCGSLKFQKEMMEVAEKMARKGFCVLTPVFPVLENDPITEEQLQKIKEAHFKRIELSDAILVVNINHYIGNSTNREIEYAKKLGKEIRYVFDLKDGGEKNEM</sequence>
<dbReference type="Proteomes" id="UP000886725">
    <property type="component" value="Unassembled WGS sequence"/>
</dbReference>
<dbReference type="Gene3D" id="3.40.50.450">
    <property type="match status" value="1"/>
</dbReference>
<gene>
    <name evidence="1" type="ORF">IAC85_05790</name>
</gene>
<protein>
    <recommendedName>
        <fullName evidence="3">DUF4406 domain-containing protein</fullName>
    </recommendedName>
</protein>
<comment type="caution">
    <text evidence="1">The sequence shown here is derived from an EMBL/GenBank/DDBJ whole genome shotgun (WGS) entry which is preliminary data.</text>
</comment>
<dbReference type="EMBL" id="DVFU01000113">
    <property type="protein sequence ID" value="HIQ65230.1"/>
    <property type="molecule type" value="Genomic_DNA"/>
</dbReference>
<organism evidence="1 2">
    <name type="scientific">Candidatus Faecenecus gallistercoris</name>
    <dbReference type="NCBI Taxonomy" id="2840793"/>
    <lineage>
        <taxon>Bacteria</taxon>
        <taxon>Bacillati</taxon>
        <taxon>Bacillota</taxon>
        <taxon>Bacillota incertae sedis</taxon>
        <taxon>Candidatus Faecenecus</taxon>
    </lineage>
</organism>
<evidence type="ECO:0000313" key="1">
    <source>
        <dbReference type="EMBL" id="HIQ65230.1"/>
    </source>
</evidence>
<reference evidence="1" key="2">
    <citation type="journal article" date="2021" name="PeerJ">
        <title>Extensive microbial diversity within the chicken gut microbiome revealed by metagenomics and culture.</title>
        <authorList>
            <person name="Gilroy R."/>
            <person name="Ravi A."/>
            <person name="Getino M."/>
            <person name="Pursley I."/>
            <person name="Horton D.L."/>
            <person name="Alikhan N.F."/>
            <person name="Baker D."/>
            <person name="Gharbi K."/>
            <person name="Hall N."/>
            <person name="Watson M."/>
            <person name="Adriaenssens E.M."/>
            <person name="Foster-Nyarko E."/>
            <person name="Jarju S."/>
            <person name="Secka A."/>
            <person name="Antonio M."/>
            <person name="Oren A."/>
            <person name="Chaudhuri R.R."/>
            <person name="La Ragione R."/>
            <person name="Hildebrand F."/>
            <person name="Pallen M.J."/>
        </authorList>
    </citation>
    <scope>NUCLEOTIDE SEQUENCE</scope>
    <source>
        <strain evidence="1">CHK165-10780</strain>
    </source>
</reference>